<comment type="function">
    <text evidence="8 10">Plays an essential role in the initiation and regulation of chromosomal replication. ATP-DnaA binds to the origin of replication (oriC) to initiate formation of the DNA replication initiation complex once per cell cycle. Binds the DnaA box (a 9 base pair repeat at the origin) and separates the double-stranded (ds)DNA. Forms a right-handed helical filament on oriC DNA; dsDNA binds to the exterior of the filament while single-stranded (ss)DNA is stabiized in the filament's interior. The ATP-DnaA-oriC complex binds and stabilizes one strand of the AT-rich DNA unwinding element (DUE), permitting loading of DNA polymerase. After initiation quickly degrades to an ADP-DnaA complex that is not apt for DNA replication. Binds acidic phospholipids.</text>
</comment>
<comment type="subcellular location">
    <subcellularLocation>
        <location evidence="8">Cytoplasm</location>
    </subcellularLocation>
</comment>
<organism evidence="14 15">
    <name type="scientific">Dorea formicigenerans</name>
    <dbReference type="NCBI Taxonomy" id="39486"/>
    <lineage>
        <taxon>Bacteria</taxon>
        <taxon>Bacillati</taxon>
        <taxon>Bacillota</taxon>
        <taxon>Clostridia</taxon>
        <taxon>Lachnospirales</taxon>
        <taxon>Lachnospiraceae</taxon>
        <taxon>Dorea</taxon>
    </lineage>
</organism>
<evidence type="ECO:0000256" key="4">
    <source>
        <dbReference type="ARBA" id="ARBA00022741"/>
    </source>
</evidence>
<dbReference type="Gene3D" id="3.30.300.180">
    <property type="match status" value="1"/>
</dbReference>
<dbReference type="SUPFAM" id="SSF52540">
    <property type="entry name" value="P-loop containing nucleoside triphosphate hydrolases"/>
    <property type="match status" value="1"/>
</dbReference>
<keyword evidence="7 8" id="KW-0238">DNA-binding</keyword>
<evidence type="ECO:0000256" key="6">
    <source>
        <dbReference type="ARBA" id="ARBA00023121"/>
    </source>
</evidence>
<dbReference type="InterPro" id="IPR038454">
    <property type="entry name" value="DnaA_N_sf"/>
</dbReference>
<dbReference type="CDD" id="cd06571">
    <property type="entry name" value="Bac_DnaA_C"/>
    <property type="match status" value="1"/>
</dbReference>
<dbReference type="AlphaFoldDB" id="A0A848CQR7"/>
<dbReference type="InterPro" id="IPR027417">
    <property type="entry name" value="P-loop_NTPase"/>
</dbReference>
<dbReference type="Pfam" id="PF00308">
    <property type="entry name" value="Bac_DnaA"/>
    <property type="match status" value="1"/>
</dbReference>
<dbReference type="Gene3D" id="3.40.50.300">
    <property type="entry name" value="P-loop containing nucleotide triphosphate hydrolases"/>
    <property type="match status" value="1"/>
</dbReference>
<evidence type="ECO:0000256" key="1">
    <source>
        <dbReference type="ARBA" id="ARBA00006583"/>
    </source>
</evidence>
<dbReference type="InterPro" id="IPR013159">
    <property type="entry name" value="DnaA_C"/>
</dbReference>
<proteinExistence type="inferred from homology"/>
<feature type="region of interest" description="Domain IV, binds dsDNA" evidence="8">
    <location>
        <begin position="339"/>
        <end position="462"/>
    </location>
</feature>
<comment type="caution">
    <text evidence="14">The sequence shown here is derived from an EMBL/GenBank/DDBJ whole genome shotgun (WGS) entry which is preliminary data.</text>
</comment>
<protein>
    <recommendedName>
        <fullName evidence="8 9">Chromosomal replication initiator protein DnaA</fullName>
    </recommendedName>
</protein>
<keyword evidence="2 8" id="KW-0963">Cytoplasm</keyword>
<dbReference type="FunFam" id="3.40.50.300:FF:000150">
    <property type="entry name" value="Chromosomal replication initiator protein DnaA"/>
    <property type="match status" value="1"/>
</dbReference>
<evidence type="ECO:0000313" key="14">
    <source>
        <dbReference type="EMBL" id="NME57733.1"/>
    </source>
</evidence>
<dbReference type="SMART" id="SM00760">
    <property type="entry name" value="Bac_DnaA_C"/>
    <property type="match status" value="1"/>
</dbReference>
<reference evidence="14 15" key="1">
    <citation type="submission" date="2020-04" db="EMBL/GenBank/DDBJ databases">
        <authorList>
            <person name="Hitch T.C.A."/>
            <person name="Wylensek D."/>
            <person name="Clavel T."/>
        </authorList>
    </citation>
    <scope>NUCLEOTIDE SEQUENCE [LARGE SCALE GENOMIC DNA]</scope>
    <source>
        <strain evidence="14 15">BSM-383-APC-5F</strain>
    </source>
</reference>
<dbReference type="GO" id="GO:0008289">
    <property type="term" value="F:lipid binding"/>
    <property type="evidence" value="ECO:0007669"/>
    <property type="project" value="UniProtKB-KW"/>
</dbReference>
<gene>
    <name evidence="8 14" type="primary">dnaA</name>
    <name evidence="14" type="ORF">HF855_09980</name>
</gene>
<dbReference type="InterPro" id="IPR003593">
    <property type="entry name" value="AAA+_ATPase"/>
</dbReference>
<dbReference type="PROSITE" id="PS01008">
    <property type="entry name" value="DNAA"/>
    <property type="match status" value="1"/>
</dbReference>
<dbReference type="CDD" id="cd00009">
    <property type="entry name" value="AAA"/>
    <property type="match status" value="1"/>
</dbReference>
<dbReference type="InterPro" id="IPR018312">
    <property type="entry name" value="Chromosome_initiator_DnaA_CS"/>
</dbReference>
<feature type="binding site" evidence="8">
    <location>
        <position position="158"/>
    </location>
    <ligand>
        <name>ATP</name>
        <dbReference type="ChEBI" id="CHEBI:30616"/>
    </ligand>
</feature>
<dbReference type="GO" id="GO:0005737">
    <property type="term" value="C:cytoplasm"/>
    <property type="evidence" value="ECO:0007669"/>
    <property type="project" value="UniProtKB-SubCell"/>
</dbReference>
<keyword evidence="6 8" id="KW-0446">Lipid-binding</keyword>
<feature type="binding site" evidence="8">
    <location>
        <position position="159"/>
    </location>
    <ligand>
        <name>ATP</name>
        <dbReference type="ChEBI" id="CHEBI:30616"/>
    </ligand>
</feature>
<dbReference type="InterPro" id="IPR010921">
    <property type="entry name" value="Trp_repressor/repl_initiator"/>
</dbReference>
<dbReference type="SMART" id="SM00382">
    <property type="entry name" value="AAA"/>
    <property type="match status" value="1"/>
</dbReference>
<evidence type="ECO:0000256" key="2">
    <source>
        <dbReference type="ARBA" id="ARBA00022490"/>
    </source>
</evidence>
<dbReference type="GO" id="GO:0006275">
    <property type="term" value="P:regulation of DNA replication"/>
    <property type="evidence" value="ECO:0007669"/>
    <property type="project" value="UniProtKB-UniRule"/>
</dbReference>
<feature type="binding site" evidence="8">
    <location>
        <position position="160"/>
    </location>
    <ligand>
        <name>ATP</name>
        <dbReference type="ChEBI" id="CHEBI:30616"/>
    </ligand>
</feature>
<dbReference type="GO" id="GO:0005524">
    <property type="term" value="F:ATP binding"/>
    <property type="evidence" value="ECO:0007669"/>
    <property type="project" value="UniProtKB-UniRule"/>
</dbReference>
<dbReference type="PANTHER" id="PTHR30050">
    <property type="entry name" value="CHROMOSOMAL REPLICATION INITIATOR PROTEIN DNAA"/>
    <property type="match status" value="1"/>
</dbReference>
<evidence type="ECO:0000256" key="10">
    <source>
        <dbReference type="RuleBase" id="RU000577"/>
    </source>
</evidence>
<comment type="caution">
    <text evidence="8">Lacks conserved residue(s) required for the propagation of feature annotation.</text>
</comment>
<comment type="subunit">
    <text evidence="8">Oligomerizes as a right-handed, spiral filament on DNA at oriC.</text>
</comment>
<dbReference type="PRINTS" id="PR00051">
    <property type="entry name" value="DNAA"/>
</dbReference>
<dbReference type="Pfam" id="PF08299">
    <property type="entry name" value="Bac_DnaA_C"/>
    <property type="match status" value="1"/>
</dbReference>
<accession>A0A848CQR7</accession>
<feature type="region of interest" description="Domain I, interacts with DnaA modulators" evidence="8">
    <location>
        <begin position="1"/>
        <end position="103"/>
    </location>
</feature>
<evidence type="ECO:0000256" key="3">
    <source>
        <dbReference type="ARBA" id="ARBA00022705"/>
    </source>
</evidence>
<dbReference type="SUPFAM" id="SSF48295">
    <property type="entry name" value="TrpR-like"/>
    <property type="match status" value="1"/>
</dbReference>
<dbReference type="EMBL" id="JABAFX010000024">
    <property type="protein sequence ID" value="NME57733.1"/>
    <property type="molecule type" value="Genomic_DNA"/>
</dbReference>
<dbReference type="Proteomes" id="UP000580130">
    <property type="component" value="Unassembled WGS sequence"/>
</dbReference>
<dbReference type="InterPro" id="IPR013317">
    <property type="entry name" value="DnaA_dom"/>
</dbReference>
<dbReference type="GO" id="GO:0003688">
    <property type="term" value="F:DNA replication origin binding"/>
    <property type="evidence" value="ECO:0007669"/>
    <property type="project" value="UniProtKB-UniRule"/>
</dbReference>
<feature type="domain" description="AAA+ ATPase" evidence="12">
    <location>
        <begin position="145"/>
        <end position="280"/>
    </location>
</feature>
<dbReference type="Gene3D" id="1.10.8.60">
    <property type="match status" value="1"/>
</dbReference>
<evidence type="ECO:0000259" key="13">
    <source>
        <dbReference type="SMART" id="SM00760"/>
    </source>
</evidence>
<sequence length="462" mass="52372">MNEVKEKWPEIIEHLRVEHELLNVSFNTWIKPLKVYDVINDTAYILVNKDSSVEYIDKKYRLPLMVCIAEITGKEYEIQFVSEDDDKLNEIHNASIDNGQKKKTKSLAEKAGLNPKYTFDTFVVGGNNNFAHAASLAVAESPGEVYNPLFLYGGVGLGKTHLMHSIAHFILDKNPKKKVLYVTSETFTNELIDALRNGKTAGNESAMLNFRDKYRNIDVLLIDDIQFIIGKESTQEEFFHTFNHLHTLGKQIIISSDKPPKDIETLESRLRTRFEWGLIADISSPDYETRMAILQKKIELDHLEKYNIKNDVLDYIAANVKSNIRELEGSLNKLIALYKLNNNNNPIDIALAAEALKDIISSDNRREVTPELILDIVSDHFGITVADLKSKKRDSEIAVPRQICMYLMRTMTDTALKGIGAVLGGKDHSTVKYGVEKIAKDIESDEMMTNTINIIKKKINPA</sequence>
<dbReference type="PANTHER" id="PTHR30050:SF2">
    <property type="entry name" value="CHROMOSOMAL REPLICATION INITIATOR PROTEIN DNAA"/>
    <property type="match status" value="1"/>
</dbReference>
<keyword evidence="5 8" id="KW-0067">ATP-binding</keyword>
<keyword evidence="3 8" id="KW-0235">DNA replication</keyword>
<comment type="domain">
    <text evidence="8">Domain I is involved in oligomerization and binding regulators, domain II is flexibile and of varying length in different bacteria, domain III forms the AAA+ region, while domain IV binds dsDNA.</text>
</comment>
<dbReference type="RefSeq" id="WP_168933898.1">
    <property type="nucleotide sequence ID" value="NZ_JABAFX010000024.1"/>
</dbReference>
<evidence type="ECO:0000256" key="11">
    <source>
        <dbReference type="RuleBase" id="RU004227"/>
    </source>
</evidence>
<name>A0A848CQR7_9FIRM</name>
<evidence type="ECO:0000313" key="15">
    <source>
        <dbReference type="Proteomes" id="UP000580130"/>
    </source>
</evidence>
<dbReference type="InterPro" id="IPR001957">
    <property type="entry name" value="Chromosome_initiator_DnaA"/>
</dbReference>
<evidence type="ECO:0000256" key="8">
    <source>
        <dbReference type="HAMAP-Rule" id="MF_00377"/>
    </source>
</evidence>
<comment type="similarity">
    <text evidence="1 8 11">Belongs to the DnaA family.</text>
</comment>
<evidence type="ECO:0000259" key="12">
    <source>
        <dbReference type="SMART" id="SM00382"/>
    </source>
</evidence>
<dbReference type="GO" id="GO:0005886">
    <property type="term" value="C:plasma membrane"/>
    <property type="evidence" value="ECO:0007669"/>
    <property type="project" value="TreeGrafter"/>
</dbReference>
<evidence type="ECO:0000256" key="7">
    <source>
        <dbReference type="ARBA" id="ARBA00023125"/>
    </source>
</evidence>
<dbReference type="NCBIfam" id="TIGR00362">
    <property type="entry name" value="DnaA"/>
    <property type="match status" value="1"/>
</dbReference>
<dbReference type="InterPro" id="IPR020591">
    <property type="entry name" value="Chromosome_initiator_DnaA-like"/>
</dbReference>
<feature type="binding site" evidence="8">
    <location>
        <position position="156"/>
    </location>
    <ligand>
        <name>ATP</name>
        <dbReference type="ChEBI" id="CHEBI:30616"/>
    </ligand>
</feature>
<evidence type="ECO:0000256" key="9">
    <source>
        <dbReference type="NCBIfam" id="TIGR00362"/>
    </source>
</evidence>
<dbReference type="HAMAP" id="MF_00377">
    <property type="entry name" value="DnaA_bact"/>
    <property type="match status" value="1"/>
</dbReference>
<keyword evidence="4 8" id="KW-0547">Nucleotide-binding</keyword>
<feature type="domain" description="Chromosomal replication initiator DnaA C-terminal" evidence="13">
    <location>
        <begin position="369"/>
        <end position="438"/>
    </location>
</feature>
<dbReference type="GO" id="GO:0006270">
    <property type="term" value="P:DNA replication initiation"/>
    <property type="evidence" value="ECO:0007669"/>
    <property type="project" value="UniProtKB-UniRule"/>
</dbReference>
<evidence type="ECO:0000256" key="5">
    <source>
        <dbReference type="ARBA" id="ARBA00022840"/>
    </source>
</evidence>
<dbReference type="Gene3D" id="1.10.1750.10">
    <property type="match status" value="1"/>
</dbReference>